<organism evidence="3 4">
    <name type="scientific">Lasiosphaeris hirsuta</name>
    <dbReference type="NCBI Taxonomy" id="260670"/>
    <lineage>
        <taxon>Eukaryota</taxon>
        <taxon>Fungi</taxon>
        <taxon>Dikarya</taxon>
        <taxon>Ascomycota</taxon>
        <taxon>Pezizomycotina</taxon>
        <taxon>Sordariomycetes</taxon>
        <taxon>Sordariomycetidae</taxon>
        <taxon>Sordariales</taxon>
        <taxon>Lasiosphaeriaceae</taxon>
        <taxon>Lasiosphaeris</taxon>
    </lineage>
</organism>
<protein>
    <submittedName>
        <fullName evidence="3">Heterokaryon incompatibility protein-domain-containing protein</fullName>
    </submittedName>
</protein>
<comment type="caution">
    <text evidence="3">The sequence shown here is derived from an EMBL/GenBank/DDBJ whole genome shotgun (WGS) entry which is preliminary data.</text>
</comment>
<feature type="compositionally biased region" description="Basic and acidic residues" evidence="1">
    <location>
        <begin position="505"/>
        <end position="524"/>
    </location>
</feature>
<evidence type="ECO:0000256" key="1">
    <source>
        <dbReference type="SAM" id="MobiDB-lite"/>
    </source>
</evidence>
<dbReference type="InterPro" id="IPR052895">
    <property type="entry name" value="HetReg/Transcr_Mod"/>
</dbReference>
<feature type="region of interest" description="Disordered" evidence="1">
    <location>
        <begin position="568"/>
        <end position="673"/>
    </location>
</feature>
<gene>
    <name evidence="3" type="ORF">B0H67DRAFT_571908</name>
</gene>
<dbReference type="PANTHER" id="PTHR24148:SF64">
    <property type="entry name" value="HETEROKARYON INCOMPATIBILITY DOMAIN-CONTAINING PROTEIN"/>
    <property type="match status" value="1"/>
</dbReference>
<evidence type="ECO:0000313" key="4">
    <source>
        <dbReference type="Proteomes" id="UP001172102"/>
    </source>
</evidence>
<keyword evidence="4" id="KW-1185">Reference proteome</keyword>
<feature type="domain" description="Heterokaryon incompatibility" evidence="2">
    <location>
        <begin position="16"/>
        <end position="136"/>
    </location>
</feature>
<evidence type="ECO:0000313" key="3">
    <source>
        <dbReference type="EMBL" id="KAK0725927.1"/>
    </source>
</evidence>
<feature type="compositionally biased region" description="Low complexity" evidence="1">
    <location>
        <begin position="641"/>
        <end position="660"/>
    </location>
</feature>
<dbReference type="EMBL" id="JAUKUA010000002">
    <property type="protein sequence ID" value="KAK0725927.1"/>
    <property type="molecule type" value="Genomic_DNA"/>
</dbReference>
<dbReference type="InterPro" id="IPR010730">
    <property type="entry name" value="HET"/>
</dbReference>
<dbReference type="PANTHER" id="PTHR24148">
    <property type="entry name" value="ANKYRIN REPEAT DOMAIN-CONTAINING PROTEIN 39 HOMOLOG-RELATED"/>
    <property type="match status" value="1"/>
</dbReference>
<dbReference type="Pfam" id="PF06985">
    <property type="entry name" value="HET"/>
    <property type="match status" value="1"/>
</dbReference>
<feature type="region of interest" description="Disordered" evidence="1">
    <location>
        <begin position="491"/>
        <end position="551"/>
    </location>
</feature>
<evidence type="ECO:0000259" key="2">
    <source>
        <dbReference type="Pfam" id="PF06985"/>
    </source>
</evidence>
<accession>A0AA40B1U5</accession>
<dbReference type="Proteomes" id="UP001172102">
    <property type="component" value="Unassembled WGS sequence"/>
</dbReference>
<feature type="compositionally biased region" description="Low complexity" evidence="1">
    <location>
        <begin position="528"/>
        <end position="551"/>
    </location>
</feature>
<sequence>MEAFNLWRTAVGAITHTDFKIRKNLYDALKRLRSKYHDVYLWVDAICIDQSEKGKTEKEGQLAMMSIIYNSASNVCVWLGEDDSDGAESAFDLVKDIMNYRNFDEMACDPHKIKQWSHLVSIMKSNWFGRRWIIQEIALSRNATIHRGNHKLHWDDFADAVSLLMEKIDQIRSNYRDEVFDDLEVTSACILIQTLGNICRKSDHDEDKGMIHGRLLDVEMLVSTLLGFRATFPRDTIYSILSLAKDSPTKKEDWQNVHRKQLERVRDEKLSQIKHDLEMFREWKGTIQNELISSAHEQEELHKSLQKLDELKGAKLDARTRRDLQEVRRLNLEIRALKVEELEAKDEHFTKLQESVYKYHLQIKKLERLYERTRDEVESQPVGLLPNYDSSPRDLFIAFVTRSIYQSNSLDIICRHWAPSLSKEDGSDLMPSWISGLARAPYGVPGTAAQGRQNGENFVAYLPHDQRGRYSASRTSKATFKVMIDPALHHDDMQFDASKPSRTSLRPEAKGRPAHEVRFRDGTPKDNATQSPATATDADTSASAGSKGASTMADDVPVAGAIGILSNARNVDPGTGDFEDCTSSTSCPGTYPEDKSFLEEQSPETEMTGPALPQAGRSKLEQHSAPDPAAKTASESRRKSAALASAATKSVKSGNSVSGVPTGTPRGNPERKAPISWTAAPHRLSGILVVEGLVLGRIAAQSEVMRGGIVPGEWVTKLGWERGKNDENWVPDTLWRLLVADRTAQGGRPPQWYKRACLHGLVDGRVSDSAGNIHPMIRSDRKISELTSKYFDRVESVVWNRRIIEVVPEWKSAAPSPNQENETAPSYVPTAYQPDPEVHMDTRPLYGLGPAGGEVGGIVCIFFGCSVPVVLRAAKTQRVEFLCQVVGESYVHGMMDGEAMLVDGWEGRTRSFRLA</sequence>
<reference evidence="3" key="1">
    <citation type="submission" date="2023-06" db="EMBL/GenBank/DDBJ databases">
        <title>Genome-scale phylogeny and comparative genomics of the fungal order Sordariales.</title>
        <authorList>
            <consortium name="Lawrence Berkeley National Laboratory"/>
            <person name="Hensen N."/>
            <person name="Bonometti L."/>
            <person name="Westerberg I."/>
            <person name="Brannstrom I.O."/>
            <person name="Guillou S."/>
            <person name="Cros-Aarteil S."/>
            <person name="Calhoun S."/>
            <person name="Haridas S."/>
            <person name="Kuo A."/>
            <person name="Mondo S."/>
            <person name="Pangilinan J."/>
            <person name="Riley R."/>
            <person name="Labutti K."/>
            <person name="Andreopoulos B."/>
            <person name="Lipzen A."/>
            <person name="Chen C."/>
            <person name="Yanf M."/>
            <person name="Daum C."/>
            <person name="Ng V."/>
            <person name="Clum A."/>
            <person name="Steindorff A."/>
            <person name="Ohm R."/>
            <person name="Martin F."/>
            <person name="Silar P."/>
            <person name="Natvig D."/>
            <person name="Lalanne C."/>
            <person name="Gautier V."/>
            <person name="Ament-Velasquez S.L."/>
            <person name="Kruys A."/>
            <person name="Hutchinson M.I."/>
            <person name="Powell A.J."/>
            <person name="Barry K."/>
            <person name="Miller A.N."/>
            <person name="Grigoriev I.V."/>
            <person name="Debuchy R."/>
            <person name="Gladieux P."/>
            <person name="Thoren M.H."/>
            <person name="Johannesson H."/>
        </authorList>
    </citation>
    <scope>NUCLEOTIDE SEQUENCE</scope>
    <source>
        <strain evidence="3">SMH4607-1</strain>
    </source>
</reference>
<proteinExistence type="predicted"/>
<dbReference type="AlphaFoldDB" id="A0AA40B1U5"/>
<name>A0AA40B1U5_9PEZI</name>